<evidence type="ECO:0000313" key="3">
    <source>
        <dbReference type="Proteomes" id="UP000006158"/>
    </source>
</evidence>
<dbReference type="AlphaFoldDB" id="I7FN44"/>
<name>I7FN44_MYCS2</name>
<feature type="chain" id="PRO_5003709627" description="Large secreted protein" evidence="1">
    <location>
        <begin position="28"/>
        <end position="133"/>
    </location>
</feature>
<dbReference type="Proteomes" id="UP000006158">
    <property type="component" value="Chromosome"/>
</dbReference>
<evidence type="ECO:0000313" key="2">
    <source>
        <dbReference type="EMBL" id="AFP42730.1"/>
    </source>
</evidence>
<accession>I7FN44</accession>
<reference evidence="2 3" key="1">
    <citation type="journal article" date="2007" name="Genome Biol.">
        <title>Interrupted coding sequences in Mycobacterium smegmatis: authentic mutations or sequencing errors?</title>
        <authorList>
            <person name="Deshayes C."/>
            <person name="Perrodou E."/>
            <person name="Gallien S."/>
            <person name="Euphrasie D."/>
            <person name="Schaeffer C."/>
            <person name="Van-Dorsselaer A."/>
            <person name="Poch O."/>
            <person name="Lecompte O."/>
            <person name="Reyrat J.M."/>
        </authorList>
    </citation>
    <scope>NUCLEOTIDE SEQUENCE [LARGE SCALE GENOMIC DNA]</scope>
    <source>
        <strain evidence="3">ATCC 700084 / mc(2)155</strain>
    </source>
</reference>
<dbReference type="EMBL" id="CP001663">
    <property type="protein sequence ID" value="AFP42730.1"/>
    <property type="molecule type" value="Genomic_DNA"/>
</dbReference>
<feature type="signal peptide" evidence="1">
    <location>
        <begin position="1"/>
        <end position="27"/>
    </location>
</feature>
<dbReference type="KEGG" id="msg:MSMEI_6304"/>
<dbReference type="PATRIC" id="fig|246196.56.peg.6430"/>
<organism evidence="2 3">
    <name type="scientific">Mycolicibacterium smegmatis (strain ATCC 700084 / mc(2)155)</name>
    <name type="common">Mycobacterium smegmatis</name>
    <dbReference type="NCBI Taxonomy" id="246196"/>
    <lineage>
        <taxon>Bacteria</taxon>
        <taxon>Bacillati</taxon>
        <taxon>Actinomycetota</taxon>
        <taxon>Actinomycetes</taxon>
        <taxon>Mycobacteriales</taxon>
        <taxon>Mycobacteriaceae</taxon>
        <taxon>Mycolicibacterium</taxon>
    </lineage>
</organism>
<sequence length="133" mass="14087">MVRMRPVVTTALTGLLLATVTAPHAAAATVPEVPVDPDRTVFTDNPRIVDQHPARVESWSRNGEGLRVNFTAGTPQCYGAHVVATESAETVTVELSVGTRPEAADRMCIAIALDATMDVPLQQPLGDRTVVSA</sequence>
<evidence type="ECO:0000256" key="1">
    <source>
        <dbReference type="SAM" id="SignalP"/>
    </source>
</evidence>
<keyword evidence="1" id="KW-0732">Signal</keyword>
<evidence type="ECO:0008006" key="4">
    <source>
        <dbReference type="Google" id="ProtNLM"/>
    </source>
</evidence>
<reference evidence="2 3" key="2">
    <citation type="journal article" date="2009" name="Genome Res.">
        <title>Ortho-proteogenomics: multiple proteomes investigation through orthology and a new MS-based protocol.</title>
        <authorList>
            <person name="Gallien S."/>
            <person name="Perrodou E."/>
            <person name="Carapito C."/>
            <person name="Deshayes C."/>
            <person name="Reyrat J.M."/>
            <person name="Van Dorsselaer A."/>
            <person name="Poch O."/>
            <person name="Schaeffer C."/>
            <person name="Lecompte O."/>
        </authorList>
    </citation>
    <scope>NUCLEOTIDE SEQUENCE [LARGE SCALE GENOMIC DNA]</scope>
    <source>
        <strain evidence="3">ATCC 700084 / mc(2)155</strain>
    </source>
</reference>
<proteinExistence type="predicted"/>
<gene>
    <name evidence="2" type="ordered locus">MSMEI_6304</name>
</gene>
<protein>
    <recommendedName>
        <fullName evidence="4">Large secreted protein</fullName>
    </recommendedName>
</protein>